<dbReference type="SUPFAM" id="SSF56935">
    <property type="entry name" value="Porins"/>
    <property type="match status" value="1"/>
</dbReference>
<name>A0A512RKG7_9BACT</name>
<evidence type="ECO:0000256" key="2">
    <source>
        <dbReference type="ARBA" id="ARBA00022448"/>
    </source>
</evidence>
<feature type="signal peptide" evidence="8">
    <location>
        <begin position="1"/>
        <end position="28"/>
    </location>
</feature>
<dbReference type="InterPro" id="IPR039426">
    <property type="entry name" value="TonB-dep_rcpt-like"/>
</dbReference>
<dbReference type="InterPro" id="IPR012910">
    <property type="entry name" value="Plug_dom"/>
</dbReference>
<keyword evidence="4 7" id="KW-0812">Transmembrane</keyword>
<dbReference type="Pfam" id="PF07715">
    <property type="entry name" value="Plug"/>
    <property type="match status" value="1"/>
</dbReference>
<evidence type="ECO:0000256" key="4">
    <source>
        <dbReference type="ARBA" id="ARBA00022692"/>
    </source>
</evidence>
<feature type="domain" description="TonB-dependent receptor plug" evidence="9">
    <location>
        <begin position="136"/>
        <end position="244"/>
    </location>
</feature>
<dbReference type="Pfam" id="PF13715">
    <property type="entry name" value="CarbopepD_reg_2"/>
    <property type="match status" value="1"/>
</dbReference>
<evidence type="ECO:0000313" key="10">
    <source>
        <dbReference type="EMBL" id="GEP96211.1"/>
    </source>
</evidence>
<protein>
    <submittedName>
        <fullName evidence="10">SusC/RagA family TonB-linked outer membrane protein</fullName>
    </submittedName>
</protein>
<dbReference type="InterPro" id="IPR008969">
    <property type="entry name" value="CarboxyPept-like_regulatory"/>
</dbReference>
<keyword evidence="8" id="KW-0732">Signal</keyword>
<keyword evidence="5 7" id="KW-0472">Membrane</keyword>
<keyword evidence="11" id="KW-1185">Reference proteome</keyword>
<sequence>MRKLTLPRSLWQKSWLVLCIATCHPWNAQTYAAKPAISQQQEKIRITGQVTDESGQPLPGVTVVEKGTTNGAVTDGEGKFSLMAGSDGVLVFSLIGMEKKEIAVAGKTVIGVTLSGSSVRLNEIVAVGYGNQSRTTLTSSISKVSQDEFKHAPGSNPLLQLQGKVPGLTLQIGNGMPGASPEVFIRGGTTTSPNSDAPLIIVDGIISQGMRSLQDMNPDDIESVQVLKDAASTAIYGARAANGIIMVKTKTGRLGKPTVNFRYTGGIEQQGKKLDLLNAREYVYLTRRNTMLFNKSNPDFFLTGGRYGMSTGNPRNSNNTLEFLDVYTLEYGQEYVDHLLNNEGWETMADPVTGKDLIFKNTDYQDVTFQQGMKQEVDVDISGGTEKATYYFGLGYLDQDGIARGTNYKNYSALFNGTFKLSDKFSLNSKVAYQVRESNAPNNYEWVLSRSVLMPPTYRLYYENGLPAPGEGISSFRNRLHEIYYKTNYNDAKVYRTTMQLGADWDLAPGLRFSPSVYYFTAQGIENYFEAFNETVLNRPASAAHNMDRHFQFDGVLTYNKQINKHNFDGVLGTSYNSDYAYRLSANGREALTDHIPTLNATSDLTQRASSSKSYDALLSFFGRVSYDFDKKYILSASIREDGSSRFADDRKWGFFPGVSAGWNIHREDFFDGLRGVISNLKVRSSWGKTGNNSLSIFDSRGQYESGYAYMGEVGILNTTLPNNTLVWESTAAFDAGIDIGFLDGRLSLLVDYYSKLTDNRLFDKPLWASTGFANVKSNYGSIRNRGVEVELHAVPVKTKDFSWDLGMTFSYNKGIVVTLPANGEDKNRIGGNFVYDPNTKTNVKVGGFAEGEEFGGRWAYHYLGVYQTDEEAANAPRDLNAASRTKIAGDSKFEDRNNDGKLDAADMVYMGSIRPDKMGAMVNTLKYKNLSMRIVMDWAIGHVIDNGLKSNIMGSSRNNNNALRDALENSWMETGDDAKYPRYTVQSDVDYNYRNNGRWDNAIGNSGGGSNNSLYYSKGDFLAFREISLSYMLRSPLLKKAYITGVEIFGGVYNLGYITAYDGMMPEIYSGRDYGVYPRPRQFNFGLRAGF</sequence>
<evidence type="ECO:0000256" key="8">
    <source>
        <dbReference type="SAM" id="SignalP"/>
    </source>
</evidence>
<gene>
    <name evidence="10" type="ORF">CCY01nite_24710</name>
</gene>
<dbReference type="NCBIfam" id="TIGR04057">
    <property type="entry name" value="SusC_RagA_signa"/>
    <property type="match status" value="1"/>
</dbReference>
<dbReference type="GO" id="GO:0009279">
    <property type="term" value="C:cell outer membrane"/>
    <property type="evidence" value="ECO:0007669"/>
    <property type="project" value="UniProtKB-SubCell"/>
</dbReference>
<comment type="subcellular location">
    <subcellularLocation>
        <location evidence="1 7">Cell outer membrane</location>
        <topology evidence="1 7">Multi-pass membrane protein</topology>
    </subcellularLocation>
</comment>
<keyword evidence="2 7" id="KW-0813">Transport</keyword>
<dbReference type="InterPro" id="IPR023996">
    <property type="entry name" value="TonB-dep_OMP_SusC/RagA"/>
</dbReference>
<keyword evidence="3 7" id="KW-1134">Transmembrane beta strand</keyword>
<accession>A0A512RKG7</accession>
<evidence type="ECO:0000256" key="1">
    <source>
        <dbReference type="ARBA" id="ARBA00004571"/>
    </source>
</evidence>
<organism evidence="10 11">
    <name type="scientific">Chitinophaga cymbidii</name>
    <dbReference type="NCBI Taxonomy" id="1096750"/>
    <lineage>
        <taxon>Bacteria</taxon>
        <taxon>Pseudomonadati</taxon>
        <taxon>Bacteroidota</taxon>
        <taxon>Chitinophagia</taxon>
        <taxon>Chitinophagales</taxon>
        <taxon>Chitinophagaceae</taxon>
        <taxon>Chitinophaga</taxon>
    </lineage>
</organism>
<evidence type="ECO:0000256" key="3">
    <source>
        <dbReference type="ARBA" id="ARBA00022452"/>
    </source>
</evidence>
<evidence type="ECO:0000256" key="7">
    <source>
        <dbReference type="PROSITE-ProRule" id="PRU01360"/>
    </source>
</evidence>
<dbReference type="Gene3D" id="2.60.40.1120">
    <property type="entry name" value="Carboxypeptidase-like, regulatory domain"/>
    <property type="match status" value="1"/>
</dbReference>
<dbReference type="OrthoDB" id="9768177at2"/>
<evidence type="ECO:0000259" key="9">
    <source>
        <dbReference type="Pfam" id="PF07715"/>
    </source>
</evidence>
<proteinExistence type="inferred from homology"/>
<comment type="caution">
    <text evidence="10">The sequence shown here is derived from an EMBL/GenBank/DDBJ whole genome shotgun (WGS) entry which is preliminary data.</text>
</comment>
<reference evidence="10 11" key="1">
    <citation type="submission" date="2019-07" db="EMBL/GenBank/DDBJ databases">
        <title>Whole genome shotgun sequence of Chitinophaga cymbidii NBRC 109752.</title>
        <authorList>
            <person name="Hosoyama A."/>
            <person name="Uohara A."/>
            <person name="Ohji S."/>
            <person name="Ichikawa N."/>
        </authorList>
    </citation>
    <scope>NUCLEOTIDE SEQUENCE [LARGE SCALE GENOMIC DNA]</scope>
    <source>
        <strain evidence="10 11">NBRC 109752</strain>
    </source>
</reference>
<evidence type="ECO:0000256" key="5">
    <source>
        <dbReference type="ARBA" id="ARBA00023136"/>
    </source>
</evidence>
<keyword evidence="6 7" id="KW-0998">Cell outer membrane</keyword>
<dbReference type="InterPro" id="IPR018247">
    <property type="entry name" value="EF_Hand_1_Ca_BS"/>
</dbReference>
<dbReference type="InterPro" id="IPR037066">
    <property type="entry name" value="Plug_dom_sf"/>
</dbReference>
<dbReference type="PROSITE" id="PS00018">
    <property type="entry name" value="EF_HAND_1"/>
    <property type="match status" value="1"/>
</dbReference>
<dbReference type="Gene3D" id="2.170.130.10">
    <property type="entry name" value="TonB-dependent receptor, plug domain"/>
    <property type="match status" value="1"/>
</dbReference>
<dbReference type="InterPro" id="IPR023997">
    <property type="entry name" value="TonB-dep_OMP_SusC/RagA_CS"/>
</dbReference>
<evidence type="ECO:0000313" key="11">
    <source>
        <dbReference type="Proteomes" id="UP000321436"/>
    </source>
</evidence>
<dbReference type="Gene3D" id="2.40.170.20">
    <property type="entry name" value="TonB-dependent receptor, beta-barrel domain"/>
    <property type="match status" value="1"/>
</dbReference>
<dbReference type="SUPFAM" id="SSF49464">
    <property type="entry name" value="Carboxypeptidase regulatory domain-like"/>
    <property type="match status" value="1"/>
</dbReference>
<feature type="chain" id="PRO_5021892043" evidence="8">
    <location>
        <begin position="29"/>
        <end position="1092"/>
    </location>
</feature>
<dbReference type="Proteomes" id="UP000321436">
    <property type="component" value="Unassembled WGS sequence"/>
</dbReference>
<dbReference type="RefSeq" id="WP_146861848.1">
    <property type="nucleotide sequence ID" value="NZ_BKAU01000002.1"/>
</dbReference>
<evidence type="ECO:0000256" key="6">
    <source>
        <dbReference type="ARBA" id="ARBA00023237"/>
    </source>
</evidence>
<dbReference type="EMBL" id="BKAU01000002">
    <property type="protein sequence ID" value="GEP96211.1"/>
    <property type="molecule type" value="Genomic_DNA"/>
</dbReference>
<dbReference type="NCBIfam" id="TIGR04056">
    <property type="entry name" value="OMP_RagA_SusC"/>
    <property type="match status" value="1"/>
</dbReference>
<dbReference type="PROSITE" id="PS52016">
    <property type="entry name" value="TONB_DEPENDENT_REC_3"/>
    <property type="match status" value="1"/>
</dbReference>
<dbReference type="AlphaFoldDB" id="A0A512RKG7"/>
<dbReference type="InterPro" id="IPR036942">
    <property type="entry name" value="Beta-barrel_TonB_sf"/>
</dbReference>
<comment type="similarity">
    <text evidence="7">Belongs to the TonB-dependent receptor family.</text>
</comment>